<protein>
    <submittedName>
        <fullName evidence="1">Uncharacterized protein</fullName>
    </submittedName>
</protein>
<organism evidence="1 2">
    <name type="scientific">Symbiodinium natans</name>
    <dbReference type="NCBI Taxonomy" id="878477"/>
    <lineage>
        <taxon>Eukaryota</taxon>
        <taxon>Sar</taxon>
        <taxon>Alveolata</taxon>
        <taxon>Dinophyceae</taxon>
        <taxon>Suessiales</taxon>
        <taxon>Symbiodiniaceae</taxon>
        <taxon>Symbiodinium</taxon>
    </lineage>
</organism>
<name>A0A812IAD8_9DINO</name>
<comment type="caution">
    <text evidence="1">The sequence shown here is derived from an EMBL/GenBank/DDBJ whole genome shotgun (WGS) entry which is preliminary data.</text>
</comment>
<dbReference type="Proteomes" id="UP000604046">
    <property type="component" value="Unassembled WGS sequence"/>
</dbReference>
<accession>A0A812IAD8</accession>
<dbReference type="EMBL" id="CAJNDS010000191">
    <property type="protein sequence ID" value="CAE7024707.1"/>
    <property type="molecule type" value="Genomic_DNA"/>
</dbReference>
<proteinExistence type="predicted"/>
<reference evidence="1" key="1">
    <citation type="submission" date="2021-02" db="EMBL/GenBank/DDBJ databases">
        <authorList>
            <person name="Dougan E. K."/>
            <person name="Rhodes N."/>
            <person name="Thang M."/>
            <person name="Chan C."/>
        </authorList>
    </citation>
    <scope>NUCLEOTIDE SEQUENCE</scope>
</reference>
<dbReference type="AlphaFoldDB" id="A0A812IAD8"/>
<dbReference type="OrthoDB" id="10418811at2759"/>
<keyword evidence="2" id="KW-1185">Reference proteome</keyword>
<sequence>MNRRYLEDTGHQQQAFWAARQRMAASATVPALATKESAAEELTLDVLAMRLEWLEVHTRTRLDATEKGFASVQSCVDRLSDMPTQLENLFSSDLDNLRQEVLEALQNERDNAHNAGQVLARTLGSEITRSVAEQAIAEVRMEIVSQTQAEAKLLREEFARSRSDEASMHLSDVKPVAFRHPLSARRP</sequence>
<gene>
    <name evidence="1" type="ORF">SNAT2548_LOCUS3107</name>
</gene>
<evidence type="ECO:0000313" key="1">
    <source>
        <dbReference type="EMBL" id="CAE7024707.1"/>
    </source>
</evidence>
<evidence type="ECO:0000313" key="2">
    <source>
        <dbReference type="Proteomes" id="UP000604046"/>
    </source>
</evidence>